<dbReference type="SMART" id="SM00267">
    <property type="entry name" value="GGDEF"/>
    <property type="match status" value="1"/>
</dbReference>
<dbReference type="NCBIfam" id="TIGR00254">
    <property type="entry name" value="GGDEF"/>
    <property type="match status" value="1"/>
</dbReference>
<evidence type="ECO:0000313" key="4">
    <source>
        <dbReference type="EMBL" id="MCC9644956.1"/>
    </source>
</evidence>
<feature type="domain" description="EAL" evidence="2">
    <location>
        <begin position="676"/>
        <end position="929"/>
    </location>
</feature>
<dbReference type="InterPro" id="IPR001633">
    <property type="entry name" value="EAL_dom"/>
</dbReference>
<evidence type="ECO:0000313" key="5">
    <source>
        <dbReference type="Proteomes" id="UP001430306"/>
    </source>
</evidence>
<dbReference type="Pfam" id="PF13188">
    <property type="entry name" value="PAS_8"/>
    <property type="match status" value="1"/>
</dbReference>
<dbReference type="PANTHER" id="PTHR44757:SF2">
    <property type="entry name" value="BIOFILM ARCHITECTURE MAINTENANCE PROTEIN MBAA"/>
    <property type="match status" value="1"/>
</dbReference>
<dbReference type="InterPro" id="IPR043128">
    <property type="entry name" value="Rev_trsase/Diguanyl_cyclase"/>
</dbReference>
<evidence type="ECO:0000259" key="2">
    <source>
        <dbReference type="PROSITE" id="PS50883"/>
    </source>
</evidence>
<keyword evidence="5" id="KW-1185">Reference proteome</keyword>
<dbReference type="SUPFAM" id="SSF55785">
    <property type="entry name" value="PYP-like sensor domain (PAS domain)"/>
    <property type="match status" value="3"/>
</dbReference>
<dbReference type="RefSeq" id="WP_230276617.1">
    <property type="nucleotide sequence ID" value="NZ_JAJKFW010000062.1"/>
</dbReference>
<dbReference type="SUPFAM" id="SSF141868">
    <property type="entry name" value="EAL domain-like"/>
    <property type="match status" value="1"/>
</dbReference>
<reference evidence="4" key="1">
    <citation type="submission" date="2021-11" db="EMBL/GenBank/DDBJ databases">
        <title>Genome sequence.</title>
        <authorList>
            <person name="Sun Q."/>
        </authorList>
    </citation>
    <scope>NUCLEOTIDE SEQUENCE</scope>
    <source>
        <strain evidence="4">JC740</strain>
    </source>
</reference>
<dbReference type="InterPro" id="IPR052155">
    <property type="entry name" value="Biofilm_reg_signaling"/>
</dbReference>
<dbReference type="CDD" id="cd01949">
    <property type="entry name" value="GGDEF"/>
    <property type="match status" value="1"/>
</dbReference>
<dbReference type="SUPFAM" id="SSF55073">
    <property type="entry name" value="Nucleotide cyclase"/>
    <property type="match status" value="1"/>
</dbReference>
<evidence type="ECO:0000259" key="1">
    <source>
        <dbReference type="PROSITE" id="PS50113"/>
    </source>
</evidence>
<dbReference type="InterPro" id="IPR000160">
    <property type="entry name" value="GGDEF_dom"/>
</dbReference>
<dbReference type="InterPro" id="IPR029787">
    <property type="entry name" value="Nucleotide_cyclase"/>
</dbReference>
<dbReference type="EMBL" id="JAJKFW010000062">
    <property type="protein sequence ID" value="MCC9644956.1"/>
    <property type="molecule type" value="Genomic_DNA"/>
</dbReference>
<dbReference type="PROSITE" id="PS50887">
    <property type="entry name" value="GGDEF"/>
    <property type="match status" value="1"/>
</dbReference>
<protein>
    <submittedName>
        <fullName evidence="4">EAL domain-containing protein</fullName>
    </submittedName>
</protein>
<proteinExistence type="predicted"/>
<accession>A0ABS8NN14</accession>
<sequence>MPSEPTIADEVKNAECDPNALLAMVDRMLAQLQDNATDVSTELSVGQTVDAEGDILASLSGMRRLLAEREAELQQMKLHSESMAAAQAEAIVHSAEIIDELEQTKLDLSEARSAAEQAAYDTRRLAETIFERTSDAVLVLENKKCLACNDNAVDLLKVSRHDLLQSRKPWLTRARFEDGSNAMPMIDVCVEDISRSGCQQLECQVTRHDESTFWAELAFSSFESSVGNQVIVMVRDVSARKRFEAELRRHRDFLNNIVGAVPDQLSVRASDQRIVVANEAFLNAHGVTEEQVVGKLPQQINVPSLRDFDPQIDACFQGEVPKSTFVDSWTDEKGQKRFSANRYSAFTEQFSEDRFVIATSRDITEDRDRERRLQLLASVFEEATEGVAILDCRGKVLEANPAFAAMTSIDANSKIAGERFLDLIRSETDDIGVYLAGASKGKSWAGKISLANESTFSPNKRRSFWISLSPGEDASERRIIALITDITELENSQEQLRHRAMHDTLTGCPNRAFFREKISSLVHQDQFSQSSCVAFSVCFLDLDDFKFVNDSVGHAGGDELLKSVAMRIAEVVGPDAFVGRFGGDEFAILMSDEHTDLETQQRLLDELLKEFRRPFELSDFEAHVGLSIGVTRYPQDATQTDTLMGFADIAMYAAKQAGKNAVAYFDPSMQEEVVMRNQVQTQLRTAIDVGDVELHYQPKVNATSRQLVSCEALVRWRDSDGKFVSPQTFIPIAENSGLICALGEHVFEVAVKQALRWNAEGCLVPIAVNVSPIQLRSIDFVETLKRQLDKHNAKPEWFELEITENAIMSNVDHSSAVIDELARMGFRIAIDDFGTGHSSLGYLKSFQVHTLKIDLSFVRDVMVDRFSRSIVRSITSLGHGLGLTVVAEGVETEEQANHLQNLHCDELQGYFFGRPMPETEFNQWRKQSLAQPVTQHINAVRCFEW</sequence>
<dbReference type="Gene3D" id="3.20.20.450">
    <property type="entry name" value="EAL domain"/>
    <property type="match status" value="1"/>
</dbReference>
<dbReference type="Gene3D" id="3.30.450.20">
    <property type="entry name" value="PAS domain"/>
    <property type="match status" value="3"/>
</dbReference>
<organism evidence="4 5">
    <name type="scientific">Rhodopirellula halodulae</name>
    <dbReference type="NCBI Taxonomy" id="2894198"/>
    <lineage>
        <taxon>Bacteria</taxon>
        <taxon>Pseudomonadati</taxon>
        <taxon>Planctomycetota</taxon>
        <taxon>Planctomycetia</taxon>
        <taxon>Pirellulales</taxon>
        <taxon>Pirellulaceae</taxon>
        <taxon>Rhodopirellula</taxon>
    </lineage>
</organism>
<dbReference type="Gene3D" id="3.30.70.270">
    <property type="match status" value="1"/>
</dbReference>
<dbReference type="InterPro" id="IPR000700">
    <property type="entry name" value="PAS-assoc_C"/>
</dbReference>
<dbReference type="PANTHER" id="PTHR44757">
    <property type="entry name" value="DIGUANYLATE CYCLASE DGCP"/>
    <property type="match status" value="1"/>
</dbReference>
<dbReference type="Pfam" id="PF00990">
    <property type="entry name" value="GGDEF"/>
    <property type="match status" value="1"/>
</dbReference>
<dbReference type="SMART" id="SM00052">
    <property type="entry name" value="EAL"/>
    <property type="match status" value="1"/>
</dbReference>
<feature type="domain" description="GGDEF" evidence="3">
    <location>
        <begin position="533"/>
        <end position="667"/>
    </location>
</feature>
<dbReference type="Pfam" id="PF13426">
    <property type="entry name" value="PAS_9"/>
    <property type="match status" value="2"/>
</dbReference>
<dbReference type="PROSITE" id="PS50113">
    <property type="entry name" value="PAC"/>
    <property type="match status" value="1"/>
</dbReference>
<dbReference type="CDD" id="cd01948">
    <property type="entry name" value="EAL"/>
    <property type="match status" value="1"/>
</dbReference>
<name>A0ABS8NN14_9BACT</name>
<comment type="caution">
    <text evidence="4">The sequence shown here is derived from an EMBL/GenBank/DDBJ whole genome shotgun (WGS) entry which is preliminary data.</text>
</comment>
<dbReference type="InterPro" id="IPR035965">
    <property type="entry name" value="PAS-like_dom_sf"/>
</dbReference>
<dbReference type="Pfam" id="PF00563">
    <property type="entry name" value="EAL"/>
    <property type="match status" value="1"/>
</dbReference>
<dbReference type="NCBIfam" id="TIGR00229">
    <property type="entry name" value="sensory_box"/>
    <property type="match status" value="1"/>
</dbReference>
<dbReference type="Proteomes" id="UP001430306">
    <property type="component" value="Unassembled WGS sequence"/>
</dbReference>
<dbReference type="InterPro" id="IPR000014">
    <property type="entry name" value="PAS"/>
</dbReference>
<dbReference type="PROSITE" id="PS50883">
    <property type="entry name" value="EAL"/>
    <property type="match status" value="1"/>
</dbReference>
<evidence type="ECO:0000259" key="3">
    <source>
        <dbReference type="PROSITE" id="PS50887"/>
    </source>
</evidence>
<dbReference type="InterPro" id="IPR035919">
    <property type="entry name" value="EAL_sf"/>
</dbReference>
<dbReference type="SMART" id="SM00091">
    <property type="entry name" value="PAS"/>
    <property type="match status" value="3"/>
</dbReference>
<feature type="domain" description="PAC" evidence="1">
    <location>
        <begin position="199"/>
        <end position="249"/>
    </location>
</feature>
<dbReference type="CDD" id="cd00130">
    <property type="entry name" value="PAS"/>
    <property type="match status" value="1"/>
</dbReference>
<gene>
    <name evidence="4" type="ORF">LOC71_21985</name>
</gene>